<reference evidence="7" key="1">
    <citation type="submission" date="2022-10" db="EMBL/GenBank/DDBJ databases">
        <title>Determination and structural analysis of whole genome sequence of Sarocladium strictum F4-1.</title>
        <authorList>
            <person name="Hu L."/>
            <person name="Jiang Y."/>
        </authorList>
    </citation>
    <scope>NUCLEOTIDE SEQUENCE</scope>
    <source>
        <strain evidence="7">F4-1</strain>
    </source>
</reference>
<evidence type="ECO:0000256" key="4">
    <source>
        <dbReference type="ARBA" id="ARBA00044511"/>
    </source>
</evidence>
<dbReference type="PANTHER" id="PTHR47447">
    <property type="entry name" value="OS03G0856100 PROTEIN"/>
    <property type="match status" value="1"/>
</dbReference>
<comment type="subunit">
    <text evidence="4">Binds to mitochondrial small subunit 15S rRNA.</text>
</comment>
<dbReference type="PROSITE" id="PS51375">
    <property type="entry name" value="PPR"/>
    <property type="match status" value="2"/>
</dbReference>
<name>A0AA39GJI1_SARSR</name>
<gene>
    <name evidence="7" type="ORF">NLU13_4441</name>
</gene>
<evidence type="ECO:0008006" key="9">
    <source>
        <dbReference type="Google" id="ProtNLM"/>
    </source>
</evidence>
<feature type="repeat" description="PPR" evidence="5">
    <location>
        <begin position="299"/>
        <end position="333"/>
    </location>
</feature>
<comment type="function">
    <text evidence="3">Regulates mitochondrial small subunit maturation by controlling 15S rRNA 5'-end processing. Localizes to the 5' precursor of the 15S rRNA in a position that is subsequently occupied by mS47 in the mature yeast mtSSU. Uses structure and sequence-specific RNA recognition, binding to a single-stranded region of the precursor and specifically recognizing bases -6 to -1. The exchange of Ccm1 for mS47 is coupled to the irreversible removal of precursor rRNA that is accompanied by conformational changes of the mitoribosomal proteins uS5m and mS26. These conformational changes signal completion of 5'-end rRNA processing through protection of the mature 5'-end of the 15S rRNA and stabilization of mS47. The removal of the 5' precursor together with the dissociation of Ccm1 may be catalyzed by the 5'-3' exoribonuclease Pet127. Involved in the specific removal of group I introns in mitochondrial encoded transcripts.</text>
</comment>
<feature type="region of interest" description="Disordered" evidence="6">
    <location>
        <begin position="23"/>
        <end position="49"/>
    </location>
</feature>
<dbReference type="NCBIfam" id="TIGR00756">
    <property type="entry name" value="PPR"/>
    <property type="match status" value="2"/>
</dbReference>
<protein>
    <recommendedName>
        <fullName evidence="9">Pentatricopeptide repeat-containing protein</fullName>
    </recommendedName>
</protein>
<comment type="similarity">
    <text evidence="1">Belongs to the CCM1 family.</text>
</comment>
<evidence type="ECO:0000313" key="7">
    <source>
        <dbReference type="EMBL" id="KAK0388196.1"/>
    </source>
</evidence>
<evidence type="ECO:0000256" key="3">
    <source>
        <dbReference type="ARBA" id="ARBA00044493"/>
    </source>
</evidence>
<dbReference type="PANTHER" id="PTHR47447:SF17">
    <property type="entry name" value="OS12G0638900 PROTEIN"/>
    <property type="match status" value="1"/>
</dbReference>
<keyword evidence="2" id="KW-0677">Repeat</keyword>
<dbReference type="InterPro" id="IPR011990">
    <property type="entry name" value="TPR-like_helical_dom_sf"/>
</dbReference>
<dbReference type="Gene3D" id="1.25.40.10">
    <property type="entry name" value="Tetratricopeptide repeat domain"/>
    <property type="match status" value="1"/>
</dbReference>
<sequence length="607" mass="69335">MRLSCRVEGSACGALLSTTRSAATRHPLAGKRRISGKTTRTPKGRDKEAKGTFFCPQSSLWLLSTFAPATDVRNRSQRTWPRNGLLQYSTATAAAAVAHSVPQIHAGPPKQDRERLLRLVGQPPADSVDEYLRFHSDPYRRGFAQPDEPDLRVSDKKADWQAPSRDEVVSLRVDHRFLLTKLCNEIWLKHRRPHKGSLKAIYDAYKELPEPRMLYIPYQWRWLLMKAMGTPHKRDVESMLRYFALLADIKSAGLTVRLTQWNYALAFVQQSKNWVTSQDSESALQVWREMEHQSGVWGNGVTFNILFDVSSKAGNFVLADMIHKEMEARGIQPNRYNHVSLIHFFGLKQDSDGMLAAYKEMVDAGELIDTVVLNCLISGFLRCGDEGAAEHLYERMKDGLGRDMVMPERDYTTSKIMTQVLMMFAKVGKKHPALKETLQNSVAFTPDLQTYKLLIEHHAVRLGDLGKVTKYLDEMKLMDIPIHATIFLALLKGFFHWGGTPTSAWTKQRLDGVLSALYEARDQKVKDFRIRRWLVLWGMRAMKKCSGDNAEVERTFHEMSLRWDIPLEGQQFLEAVLENILSDKDMNSPRGNWGGIWQKVKKDGTRL</sequence>
<evidence type="ECO:0000313" key="8">
    <source>
        <dbReference type="Proteomes" id="UP001175261"/>
    </source>
</evidence>
<dbReference type="Proteomes" id="UP001175261">
    <property type="component" value="Unassembled WGS sequence"/>
</dbReference>
<proteinExistence type="inferred from homology"/>
<dbReference type="AlphaFoldDB" id="A0AA39GJI1"/>
<dbReference type="Pfam" id="PF13812">
    <property type="entry name" value="PPR_3"/>
    <property type="match status" value="1"/>
</dbReference>
<evidence type="ECO:0000256" key="2">
    <source>
        <dbReference type="ARBA" id="ARBA00022737"/>
    </source>
</evidence>
<evidence type="ECO:0000256" key="1">
    <source>
        <dbReference type="ARBA" id="ARBA00006192"/>
    </source>
</evidence>
<accession>A0AA39GJI1</accession>
<evidence type="ECO:0000256" key="6">
    <source>
        <dbReference type="SAM" id="MobiDB-lite"/>
    </source>
</evidence>
<comment type="caution">
    <text evidence="7">The sequence shown here is derived from an EMBL/GenBank/DDBJ whole genome shotgun (WGS) entry which is preliminary data.</text>
</comment>
<organism evidence="7 8">
    <name type="scientific">Sarocladium strictum</name>
    <name type="common">Black bundle disease fungus</name>
    <name type="synonym">Acremonium strictum</name>
    <dbReference type="NCBI Taxonomy" id="5046"/>
    <lineage>
        <taxon>Eukaryota</taxon>
        <taxon>Fungi</taxon>
        <taxon>Dikarya</taxon>
        <taxon>Ascomycota</taxon>
        <taxon>Pezizomycotina</taxon>
        <taxon>Sordariomycetes</taxon>
        <taxon>Hypocreomycetidae</taxon>
        <taxon>Hypocreales</taxon>
        <taxon>Sarocladiaceae</taxon>
        <taxon>Sarocladium</taxon>
    </lineage>
</organism>
<evidence type="ECO:0000256" key="5">
    <source>
        <dbReference type="PROSITE-ProRule" id="PRU00708"/>
    </source>
</evidence>
<dbReference type="EMBL" id="JAPDFR010000003">
    <property type="protein sequence ID" value="KAK0388196.1"/>
    <property type="molecule type" value="Genomic_DNA"/>
</dbReference>
<feature type="repeat" description="PPR" evidence="5">
    <location>
        <begin position="369"/>
        <end position="399"/>
    </location>
</feature>
<keyword evidence="8" id="KW-1185">Reference proteome</keyword>
<dbReference type="InterPro" id="IPR002885">
    <property type="entry name" value="PPR_rpt"/>
</dbReference>
<dbReference type="Pfam" id="PF01535">
    <property type="entry name" value="PPR"/>
    <property type="match status" value="1"/>
</dbReference>